<protein>
    <submittedName>
        <fullName evidence="1">Uncharacterized protein</fullName>
    </submittedName>
</protein>
<feature type="non-terminal residue" evidence="1">
    <location>
        <position position="40"/>
    </location>
</feature>
<name>X1NDZ5_9ZZZZ</name>
<accession>X1NDZ5</accession>
<comment type="caution">
    <text evidence="1">The sequence shown here is derived from an EMBL/GenBank/DDBJ whole genome shotgun (WGS) entry which is preliminary data.</text>
</comment>
<dbReference type="AlphaFoldDB" id="X1NDZ5"/>
<proteinExistence type="predicted"/>
<organism evidence="1">
    <name type="scientific">marine sediment metagenome</name>
    <dbReference type="NCBI Taxonomy" id="412755"/>
    <lineage>
        <taxon>unclassified sequences</taxon>
        <taxon>metagenomes</taxon>
        <taxon>ecological metagenomes</taxon>
    </lineage>
</organism>
<sequence>MVDLIDYEVIISQFFCIDLCGILSTKESGPGEIWDTPLLQ</sequence>
<dbReference type="EMBL" id="BARV01027839">
    <property type="protein sequence ID" value="GAI41843.1"/>
    <property type="molecule type" value="Genomic_DNA"/>
</dbReference>
<gene>
    <name evidence="1" type="ORF">S06H3_44717</name>
</gene>
<reference evidence="1" key="1">
    <citation type="journal article" date="2014" name="Front. Microbiol.">
        <title>High frequency of phylogenetically diverse reductive dehalogenase-homologous genes in deep subseafloor sedimentary metagenomes.</title>
        <authorList>
            <person name="Kawai M."/>
            <person name="Futagami T."/>
            <person name="Toyoda A."/>
            <person name="Takaki Y."/>
            <person name="Nishi S."/>
            <person name="Hori S."/>
            <person name="Arai W."/>
            <person name="Tsubouchi T."/>
            <person name="Morono Y."/>
            <person name="Uchiyama I."/>
            <person name="Ito T."/>
            <person name="Fujiyama A."/>
            <person name="Inagaki F."/>
            <person name="Takami H."/>
        </authorList>
    </citation>
    <scope>NUCLEOTIDE SEQUENCE</scope>
    <source>
        <strain evidence="1">Expedition CK06-06</strain>
    </source>
</reference>
<evidence type="ECO:0000313" key="1">
    <source>
        <dbReference type="EMBL" id="GAI41843.1"/>
    </source>
</evidence>